<feature type="transmembrane region" description="Helical" evidence="1">
    <location>
        <begin position="12"/>
        <end position="29"/>
    </location>
</feature>
<feature type="transmembrane region" description="Helical" evidence="1">
    <location>
        <begin position="363"/>
        <end position="383"/>
    </location>
</feature>
<feature type="transmembrane region" description="Helical" evidence="1">
    <location>
        <begin position="434"/>
        <end position="454"/>
    </location>
</feature>
<accession>A0A8J6N890</accession>
<dbReference type="Gene3D" id="3.30.70.1320">
    <property type="entry name" value="Multidrug efflux transporter AcrB pore domain like"/>
    <property type="match status" value="1"/>
</dbReference>
<feature type="transmembrane region" description="Helical" evidence="1">
    <location>
        <begin position="1004"/>
        <end position="1028"/>
    </location>
</feature>
<dbReference type="InterPro" id="IPR027463">
    <property type="entry name" value="AcrB_DN_DC_subdom"/>
</dbReference>
<dbReference type="Gene3D" id="3.30.2090.10">
    <property type="entry name" value="Multidrug efflux transporter AcrB TolC docking domain, DN and DC subdomains"/>
    <property type="match status" value="2"/>
</dbReference>
<dbReference type="SUPFAM" id="SSF82714">
    <property type="entry name" value="Multidrug efflux transporter AcrB TolC docking domain, DN and DC subdomains"/>
    <property type="match status" value="2"/>
</dbReference>
<feature type="transmembrane region" description="Helical" evidence="1">
    <location>
        <begin position="892"/>
        <end position="911"/>
    </location>
</feature>
<keyword evidence="1" id="KW-0812">Transmembrane</keyword>
<keyword evidence="1" id="KW-1133">Transmembrane helix</keyword>
<dbReference type="PANTHER" id="PTHR32063">
    <property type="match status" value="1"/>
</dbReference>
<dbReference type="Gene3D" id="3.30.70.1440">
    <property type="entry name" value="Multidrug efflux transporter AcrB pore domain"/>
    <property type="match status" value="1"/>
</dbReference>
<dbReference type="PANTHER" id="PTHR32063:SF0">
    <property type="entry name" value="SWARMING MOTILITY PROTEIN SWRC"/>
    <property type="match status" value="1"/>
</dbReference>
<feature type="transmembrane region" description="Helical" evidence="1">
    <location>
        <begin position="866"/>
        <end position="885"/>
    </location>
</feature>
<dbReference type="SUPFAM" id="SSF82693">
    <property type="entry name" value="Multidrug efflux transporter AcrB pore domain, PN1, PN2, PC1 and PC2 subdomains"/>
    <property type="match status" value="2"/>
</dbReference>
<evidence type="ECO:0000313" key="2">
    <source>
        <dbReference type="EMBL" id="MBC8207811.1"/>
    </source>
</evidence>
<dbReference type="InterPro" id="IPR001036">
    <property type="entry name" value="Acrflvin-R"/>
</dbReference>
<proteinExistence type="predicted"/>
<keyword evidence="1" id="KW-0472">Membrane</keyword>
<feature type="transmembrane region" description="Helical" evidence="1">
    <location>
        <begin position="534"/>
        <end position="552"/>
    </location>
</feature>
<sequence length="1039" mass="112713">MDIVGISIKKPVSVLVGVILVVLFGLIGLSKLPIQLTPDVETPQITVRTNWGGATPYEVEQEVVERQEEVLKGLQGLTKMESSSYNNYGEITLSFSLETNVDDGLLRVSNKLNEISNYPENVDEPVIESSGANSSPVIWMVLEPADDNPIHINKYRTYFEDSVRQHLERVRGVGSLFVFGGTVNELHVTLDMEALARYGLSIPQVIGAINHANETISAGVMGVGRKNYRIRTVSRFQSPADPLDVVITDDGQRRVYLRDVAAVSDGNAKESVSVLHNGNQVIVVGVRKEQGANVLAMTDELEAVIERVNGDLLAERGLHIRWVYDQRPYINTAISLVKKNVLIGGLLAVGVLLLFLRSLRLTLTTALAIPISAISTFVILWLSGRSLNVVSLAGISFAIGMLVDNAIVVLENIDRHRKMGKNVRQAALDGAREVWGAIFASTATTIAVFLPVIFMQEEAGQLFRDIAIAITFSIMASFLVSISVIPTLVYQLYKKDGDRVETPNRFQRSPLGTWLAGRLMRLSNFTLAGPMRRITTVIVFVMISVGLIASLMPSAEYLPQGNRNLILNILVPPPGYSTDKLKEMGRSIYAQAEPHFTEDGLDGIPQLKQMFFVGADRFTLFGAIGVHETRAPEMMPLLRRIINSMPGVFGVSIQAGIFQSGIGEGRTVEVNISGTDVAPIIAAGRTLYGAISGAVPGAQVRPVPSLEDSYPEVRILPRREQLASNGLNESDLGSMVDILMDGRIIGEYGPDGVKQVNLVLKGSDQVYDSPESLLATQVVNGAGQRVLLADLSDVEYTQGMPQINHLERKRTITLQVTPPADVPLQDALNRIEQEVVAGLQQAGQLAGVEISIGGNADKLSQTREALQWNLLLAVVITYLLMSALFESFLYPLIILVTVPLAAAGGFVGIRLVDVLVAPQAFDILAMLGFIILVGTVVNNAILIVHQSLNNVRYHGMIGINAVSEAVRTRIRPIFMSATTSLLGMLPLVLSTGSGSELYRGLGSILLGGLALSTVFTLFVIPALLAFAIGRERSRVDESI</sequence>
<dbReference type="SUPFAM" id="SSF82866">
    <property type="entry name" value="Multidrug efflux transporter AcrB transmembrane domain"/>
    <property type="match status" value="2"/>
</dbReference>
<dbReference type="AlphaFoldDB" id="A0A8J6N890"/>
<evidence type="ECO:0000256" key="1">
    <source>
        <dbReference type="SAM" id="Phobius"/>
    </source>
</evidence>
<organism evidence="2 3">
    <name type="scientific">Candidatus Desulfatifera sulfidica</name>
    <dbReference type="NCBI Taxonomy" id="2841691"/>
    <lineage>
        <taxon>Bacteria</taxon>
        <taxon>Pseudomonadati</taxon>
        <taxon>Thermodesulfobacteriota</taxon>
        <taxon>Desulfobulbia</taxon>
        <taxon>Desulfobulbales</taxon>
        <taxon>Desulfobulbaceae</taxon>
        <taxon>Candidatus Desulfatifera</taxon>
    </lineage>
</organism>
<feature type="transmembrane region" description="Helical" evidence="1">
    <location>
        <begin position="923"/>
        <end position="944"/>
    </location>
</feature>
<feature type="transmembrane region" description="Helical" evidence="1">
    <location>
        <begin position="389"/>
        <end position="413"/>
    </location>
</feature>
<evidence type="ECO:0000313" key="3">
    <source>
        <dbReference type="Proteomes" id="UP000599024"/>
    </source>
</evidence>
<feature type="transmembrane region" description="Helical" evidence="1">
    <location>
        <begin position="973"/>
        <end position="992"/>
    </location>
</feature>
<feature type="transmembrane region" description="Helical" evidence="1">
    <location>
        <begin position="340"/>
        <end position="356"/>
    </location>
</feature>
<name>A0A8J6N890_9BACT</name>
<reference evidence="2 3" key="1">
    <citation type="submission" date="2020-08" db="EMBL/GenBank/DDBJ databases">
        <title>Bridging the membrane lipid divide: bacteria of the FCB group superphylum have the potential to synthesize archaeal ether lipids.</title>
        <authorList>
            <person name="Villanueva L."/>
            <person name="Von Meijenfeldt F.A.B."/>
            <person name="Westbye A.B."/>
            <person name="Yadav S."/>
            <person name="Hopmans E.C."/>
            <person name="Dutilh B.E."/>
            <person name="Sinninghe Damste J.S."/>
        </authorList>
    </citation>
    <scope>NUCLEOTIDE SEQUENCE [LARGE SCALE GENOMIC DNA]</scope>
    <source>
        <strain evidence="2">NIOZ-UU81</strain>
    </source>
</reference>
<dbReference type="GO" id="GO:0042910">
    <property type="term" value="F:xenobiotic transmembrane transporter activity"/>
    <property type="evidence" value="ECO:0007669"/>
    <property type="project" value="TreeGrafter"/>
</dbReference>
<comment type="caution">
    <text evidence="2">The sequence shown here is derived from an EMBL/GenBank/DDBJ whole genome shotgun (WGS) entry which is preliminary data.</text>
</comment>
<dbReference type="Proteomes" id="UP000599024">
    <property type="component" value="Unassembled WGS sequence"/>
</dbReference>
<dbReference type="EMBL" id="JACNLK010000017">
    <property type="protein sequence ID" value="MBC8207811.1"/>
    <property type="molecule type" value="Genomic_DNA"/>
</dbReference>
<feature type="transmembrane region" description="Helical" evidence="1">
    <location>
        <begin position="466"/>
        <end position="490"/>
    </location>
</feature>
<dbReference type="Gene3D" id="1.20.1640.10">
    <property type="entry name" value="Multidrug efflux transporter AcrB transmembrane domain"/>
    <property type="match status" value="2"/>
</dbReference>
<dbReference type="Pfam" id="PF00873">
    <property type="entry name" value="ACR_tran"/>
    <property type="match status" value="1"/>
</dbReference>
<dbReference type="Gene3D" id="3.30.70.1430">
    <property type="entry name" value="Multidrug efflux transporter AcrB pore domain"/>
    <property type="match status" value="2"/>
</dbReference>
<protein>
    <submittedName>
        <fullName evidence="2">Efflux RND transporter permease subunit</fullName>
    </submittedName>
</protein>
<dbReference type="PRINTS" id="PR00702">
    <property type="entry name" value="ACRIFLAVINRP"/>
</dbReference>
<dbReference type="GO" id="GO:0005886">
    <property type="term" value="C:plasma membrane"/>
    <property type="evidence" value="ECO:0007669"/>
    <property type="project" value="TreeGrafter"/>
</dbReference>
<gene>
    <name evidence="2" type="ORF">H8E79_01410</name>
</gene>